<protein>
    <submittedName>
        <fullName evidence="2">Uncharacterized protein</fullName>
    </submittedName>
</protein>
<evidence type="ECO:0000256" key="1">
    <source>
        <dbReference type="SAM" id="Phobius"/>
    </source>
</evidence>
<comment type="caution">
    <text evidence="2">The sequence shown here is derived from an EMBL/GenBank/DDBJ whole genome shotgun (WGS) entry which is preliminary data.</text>
</comment>
<reference evidence="2 3" key="1">
    <citation type="submission" date="2019-02" db="EMBL/GenBank/DDBJ databases">
        <title>Deep-cultivation of Planctomycetes and their phenomic and genomic characterization uncovers novel biology.</title>
        <authorList>
            <person name="Wiegand S."/>
            <person name="Jogler M."/>
            <person name="Boedeker C."/>
            <person name="Pinto D."/>
            <person name="Vollmers J."/>
            <person name="Rivas-Marin E."/>
            <person name="Kohn T."/>
            <person name="Peeters S.H."/>
            <person name="Heuer A."/>
            <person name="Rast P."/>
            <person name="Oberbeckmann S."/>
            <person name="Bunk B."/>
            <person name="Jeske O."/>
            <person name="Meyerdierks A."/>
            <person name="Storesund J.E."/>
            <person name="Kallscheuer N."/>
            <person name="Luecker S."/>
            <person name="Lage O.M."/>
            <person name="Pohl T."/>
            <person name="Merkel B.J."/>
            <person name="Hornburger P."/>
            <person name="Mueller R.-W."/>
            <person name="Bruemmer F."/>
            <person name="Labrenz M."/>
            <person name="Spormann A.M."/>
            <person name="Op Den Camp H."/>
            <person name="Overmann J."/>
            <person name="Amann R."/>
            <person name="Jetten M.S.M."/>
            <person name="Mascher T."/>
            <person name="Medema M.H."/>
            <person name="Devos D.P."/>
            <person name="Kaster A.-K."/>
            <person name="Ovreas L."/>
            <person name="Rohde M."/>
            <person name="Galperin M.Y."/>
            <person name="Jogler C."/>
        </authorList>
    </citation>
    <scope>NUCLEOTIDE SEQUENCE [LARGE SCALE GENOMIC DNA]</scope>
    <source>
        <strain evidence="2 3">Q31b</strain>
    </source>
</reference>
<dbReference type="EMBL" id="SJPY01000009">
    <property type="protein sequence ID" value="TWU35759.1"/>
    <property type="molecule type" value="Genomic_DNA"/>
</dbReference>
<name>A0A5C6DLG9_9BACT</name>
<organism evidence="2 3">
    <name type="scientific">Novipirellula aureliae</name>
    <dbReference type="NCBI Taxonomy" id="2527966"/>
    <lineage>
        <taxon>Bacteria</taxon>
        <taxon>Pseudomonadati</taxon>
        <taxon>Planctomycetota</taxon>
        <taxon>Planctomycetia</taxon>
        <taxon>Pirellulales</taxon>
        <taxon>Pirellulaceae</taxon>
        <taxon>Novipirellula</taxon>
    </lineage>
</organism>
<evidence type="ECO:0000313" key="3">
    <source>
        <dbReference type="Proteomes" id="UP000315471"/>
    </source>
</evidence>
<proteinExistence type="predicted"/>
<dbReference type="Proteomes" id="UP000315471">
    <property type="component" value="Unassembled WGS sequence"/>
</dbReference>
<evidence type="ECO:0000313" key="2">
    <source>
        <dbReference type="EMBL" id="TWU35759.1"/>
    </source>
</evidence>
<dbReference type="RefSeq" id="WP_197172270.1">
    <property type="nucleotide sequence ID" value="NZ_SJPY01000009.1"/>
</dbReference>
<dbReference type="AlphaFoldDB" id="A0A5C6DLG9"/>
<keyword evidence="1" id="KW-0812">Transmembrane</keyword>
<accession>A0A5C6DLG9</accession>
<feature type="transmembrane region" description="Helical" evidence="1">
    <location>
        <begin position="20"/>
        <end position="46"/>
    </location>
</feature>
<keyword evidence="1" id="KW-0472">Membrane</keyword>
<keyword evidence="1" id="KW-1133">Transmembrane helix</keyword>
<sequence length="53" mass="5622">MLAVLFFYASEDVKILVNAVFADLIAALVAAIAASGVFSMMTFAAFQLPQPLI</sequence>
<keyword evidence="3" id="KW-1185">Reference proteome</keyword>
<gene>
    <name evidence="2" type="ORF">Q31b_51940</name>
</gene>